<dbReference type="SUPFAM" id="SSF55658">
    <property type="entry name" value="L9 N-domain-like"/>
    <property type="match status" value="2"/>
</dbReference>
<accession>A0AB34KSP2</accession>
<dbReference type="PANTHER" id="PTHR10642">
    <property type="entry name" value="RIBONUCLEASE H1"/>
    <property type="match status" value="1"/>
</dbReference>
<dbReference type="InterPro" id="IPR037056">
    <property type="entry name" value="RNase_H1_N_sf"/>
</dbReference>
<keyword evidence="8" id="KW-0479">Metal-binding</keyword>
<comment type="catalytic activity">
    <reaction evidence="1">
        <text>Endonucleolytic cleavage to 5'-phosphomonoester.</text>
        <dbReference type="EC" id="3.1.26.4"/>
    </reaction>
</comment>
<reference evidence="14 15" key="1">
    <citation type="journal article" date="2020" name="Microbiol. Resour. Announc.">
        <title>Draft Genome Sequence of a Cladosporium Species Isolated from the Mesophotic Ascidian Didemnum maculosum.</title>
        <authorList>
            <person name="Gioti A."/>
            <person name="Siaperas R."/>
            <person name="Nikolaivits E."/>
            <person name="Le Goff G."/>
            <person name="Ouazzani J."/>
            <person name="Kotoulas G."/>
            <person name="Topakas E."/>
        </authorList>
    </citation>
    <scope>NUCLEOTIDE SEQUENCE [LARGE SCALE GENOMIC DNA]</scope>
    <source>
        <strain evidence="14 15">TM138-S3</strain>
    </source>
</reference>
<dbReference type="FunFam" id="3.40.970.10:FF:000002">
    <property type="entry name" value="Ribonuclease H"/>
    <property type="match status" value="2"/>
</dbReference>
<comment type="caution">
    <text evidence="14">The sequence shown here is derived from an EMBL/GenBank/DDBJ whole genome shotgun (WGS) entry which is preliminary data.</text>
</comment>
<feature type="region of interest" description="Disordered" evidence="12">
    <location>
        <begin position="147"/>
        <end position="177"/>
    </location>
</feature>
<evidence type="ECO:0000259" key="13">
    <source>
        <dbReference type="PROSITE" id="PS50879"/>
    </source>
</evidence>
<dbReference type="InterPro" id="IPR002156">
    <property type="entry name" value="RNaseH_domain"/>
</dbReference>
<dbReference type="CDD" id="cd09280">
    <property type="entry name" value="RNase_HI_eukaryote_like"/>
    <property type="match status" value="1"/>
</dbReference>
<dbReference type="GO" id="GO:0046872">
    <property type="term" value="F:metal ion binding"/>
    <property type="evidence" value="ECO:0007669"/>
    <property type="project" value="UniProtKB-KW"/>
</dbReference>
<dbReference type="GO" id="GO:0004523">
    <property type="term" value="F:RNA-DNA hybrid ribonuclease activity"/>
    <property type="evidence" value="ECO:0007669"/>
    <property type="project" value="UniProtKB-EC"/>
</dbReference>
<dbReference type="InterPro" id="IPR050092">
    <property type="entry name" value="RNase_H"/>
</dbReference>
<name>A0AB34KSP2_9PEZI</name>
<dbReference type="Gene3D" id="3.40.970.10">
    <property type="entry name" value="Ribonuclease H1, N-terminal domain"/>
    <property type="match status" value="2"/>
</dbReference>
<evidence type="ECO:0000313" key="15">
    <source>
        <dbReference type="Proteomes" id="UP000803884"/>
    </source>
</evidence>
<dbReference type="InterPro" id="IPR009027">
    <property type="entry name" value="Ribosomal_bL9/RNase_H1_N"/>
</dbReference>
<evidence type="ECO:0000256" key="4">
    <source>
        <dbReference type="ARBA" id="ARBA00005300"/>
    </source>
</evidence>
<proteinExistence type="inferred from homology"/>
<evidence type="ECO:0000256" key="9">
    <source>
        <dbReference type="ARBA" id="ARBA00022759"/>
    </source>
</evidence>
<protein>
    <recommendedName>
        <fullName evidence="6">Ribonuclease H</fullName>
        <ecNumber evidence="5">3.1.26.4</ecNumber>
    </recommendedName>
</protein>
<feature type="region of interest" description="Disordered" evidence="12">
    <location>
        <begin position="1"/>
        <end position="23"/>
    </location>
</feature>
<evidence type="ECO:0000256" key="3">
    <source>
        <dbReference type="ARBA" id="ARBA00004065"/>
    </source>
</evidence>
<keyword evidence="7" id="KW-0540">Nuclease</keyword>
<sequence>MGDIEGNTPPSAATGTKRKRDSKAPQLKFYAVRIGKAPGIYHTWPDCLEQVRGFPKAVFKSFTSLTEAESFLNNEEAVGGVGKTTRFYGVQSGRNPGVYTSWPEVLEQIRGWKGPKHRGFKTRYEAEQFVAEGQNTGYEMSDVAVDSVETPDGPAAKKSKNSKGRKSGIKDEMSPAPFVDPFEYAPGEAPLPEDAEDGFDSMIVLDQTTGETRYKTAEELARVKPQVVRPAKDSLVKIYTDGSSLGNGQLGAVGGVGVYFGPGDGRNLSEGLTGTRQTNQRAELTALQRALELAPKDRKLLIYSDSNYAINCVTIWFQKWRTNNWQNSAGKAVENKDLVVKIIEMLEERYRMNRHRVDDGDDDGKTGEGHWERGPASVEFRWVKGHAKDEGNNAADQLAVAAAREAKAHESY</sequence>
<evidence type="ECO:0000256" key="10">
    <source>
        <dbReference type="ARBA" id="ARBA00022801"/>
    </source>
</evidence>
<keyword evidence="11" id="KW-0460">Magnesium</keyword>
<dbReference type="InterPro" id="IPR011320">
    <property type="entry name" value="RNase_H1_N"/>
</dbReference>
<dbReference type="AlphaFoldDB" id="A0AB34KSP2"/>
<evidence type="ECO:0000256" key="11">
    <source>
        <dbReference type="ARBA" id="ARBA00022842"/>
    </source>
</evidence>
<dbReference type="Pfam" id="PF01693">
    <property type="entry name" value="Cauli_VI"/>
    <property type="match status" value="2"/>
</dbReference>
<dbReference type="InterPro" id="IPR012337">
    <property type="entry name" value="RNaseH-like_sf"/>
</dbReference>
<dbReference type="FunFam" id="3.30.420.10:FF:000090">
    <property type="entry name" value="Ribonuclease H"/>
    <property type="match status" value="1"/>
</dbReference>
<keyword evidence="10" id="KW-0378">Hydrolase</keyword>
<evidence type="ECO:0000313" key="14">
    <source>
        <dbReference type="EMBL" id="KAL1587773.1"/>
    </source>
</evidence>
<evidence type="ECO:0000256" key="1">
    <source>
        <dbReference type="ARBA" id="ARBA00000077"/>
    </source>
</evidence>
<dbReference type="EMBL" id="JAAQHG020000009">
    <property type="protein sequence ID" value="KAL1587773.1"/>
    <property type="molecule type" value="Genomic_DNA"/>
</dbReference>
<dbReference type="GeneID" id="96005049"/>
<dbReference type="InterPro" id="IPR036397">
    <property type="entry name" value="RNaseH_sf"/>
</dbReference>
<feature type="domain" description="RNase H type-1" evidence="13">
    <location>
        <begin position="232"/>
        <end position="404"/>
    </location>
</feature>
<dbReference type="RefSeq" id="XP_069230878.1">
    <property type="nucleotide sequence ID" value="XM_069372211.1"/>
</dbReference>
<keyword evidence="9" id="KW-0255">Endonuclease</keyword>
<keyword evidence="15" id="KW-1185">Reference proteome</keyword>
<comment type="function">
    <text evidence="3">Endonuclease that specifically degrades the RNA of RNA-DNA hybrids.</text>
</comment>
<evidence type="ECO:0000256" key="7">
    <source>
        <dbReference type="ARBA" id="ARBA00022722"/>
    </source>
</evidence>
<dbReference type="Proteomes" id="UP000803884">
    <property type="component" value="Unassembled WGS sequence"/>
</dbReference>
<dbReference type="Gene3D" id="3.30.420.10">
    <property type="entry name" value="Ribonuclease H-like superfamily/Ribonuclease H"/>
    <property type="match status" value="1"/>
</dbReference>
<evidence type="ECO:0000256" key="5">
    <source>
        <dbReference type="ARBA" id="ARBA00012180"/>
    </source>
</evidence>
<evidence type="ECO:0000256" key="8">
    <source>
        <dbReference type="ARBA" id="ARBA00022723"/>
    </source>
</evidence>
<comment type="cofactor">
    <cofactor evidence="2">
        <name>Mg(2+)</name>
        <dbReference type="ChEBI" id="CHEBI:18420"/>
    </cofactor>
</comment>
<evidence type="ECO:0000256" key="12">
    <source>
        <dbReference type="SAM" id="MobiDB-lite"/>
    </source>
</evidence>
<comment type="similarity">
    <text evidence="4">Belongs to the RNase H family.</text>
</comment>
<evidence type="ECO:0000256" key="6">
    <source>
        <dbReference type="ARBA" id="ARBA00017721"/>
    </source>
</evidence>
<dbReference type="EC" id="3.1.26.4" evidence="5"/>
<organism evidence="14 15">
    <name type="scientific">Cladosporium halotolerans</name>
    <dbReference type="NCBI Taxonomy" id="1052096"/>
    <lineage>
        <taxon>Eukaryota</taxon>
        <taxon>Fungi</taxon>
        <taxon>Dikarya</taxon>
        <taxon>Ascomycota</taxon>
        <taxon>Pezizomycotina</taxon>
        <taxon>Dothideomycetes</taxon>
        <taxon>Dothideomycetidae</taxon>
        <taxon>Cladosporiales</taxon>
        <taxon>Cladosporiaceae</taxon>
        <taxon>Cladosporium</taxon>
    </lineage>
</organism>
<dbReference type="SUPFAM" id="SSF53098">
    <property type="entry name" value="Ribonuclease H-like"/>
    <property type="match status" value="1"/>
</dbReference>
<gene>
    <name evidence="14" type="ORF">WHR41_03605</name>
</gene>
<evidence type="ECO:0000256" key="2">
    <source>
        <dbReference type="ARBA" id="ARBA00001946"/>
    </source>
</evidence>
<dbReference type="GO" id="GO:0043137">
    <property type="term" value="P:DNA replication, removal of RNA primer"/>
    <property type="evidence" value="ECO:0007669"/>
    <property type="project" value="TreeGrafter"/>
</dbReference>
<dbReference type="PANTHER" id="PTHR10642:SF26">
    <property type="entry name" value="RIBONUCLEASE H1"/>
    <property type="match status" value="1"/>
</dbReference>
<dbReference type="GO" id="GO:0003676">
    <property type="term" value="F:nucleic acid binding"/>
    <property type="evidence" value="ECO:0007669"/>
    <property type="project" value="InterPro"/>
</dbReference>
<dbReference type="PROSITE" id="PS50879">
    <property type="entry name" value="RNASE_H_1"/>
    <property type="match status" value="1"/>
</dbReference>
<dbReference type="Pfam" id="PF00075">
    <property type="entry name" value="RNase_H"/>
    <property type="match status" value="1"/>
</dbReference>
<feature type="compositionally biased region" description="Basic residues" evidence="12">
    <location>
        <begin position="157"/>
        <end position="167"/>
    </location>
</feature>